<dbReference type="GO" id="GO:0009253">
    <property type="term" value="P:peptidoglycan catabolic process"/>
    <property type="evidence" value="ECO:0007669"/>
    <property type="project" value="InterPro"/>
</dbReference>
<proteinExistence type="predicted"/>
<evidence type="ECO:0000256" key="2">
    <source>
        <dbReference type="ARBA" id="ARBA00011901"/>
    </source>
</evidence>
<dbReference type="InterPro" id="IPR002502">
    <property type="entry name" value="Amidase_domain"/>
</dbReference>
<evidence type="ECO:0000256" key="1">
    <source>
        <dbReference type="ARBA" id="ARBA00001561"/>
    </source>
</evidence>
<dbReference type="Gene3D" id="3.40.80.10">
    <property type="entry name" value="Peptidoglycan recognition protein-like"/>
    <property type="match status" value="1"/>
</dbReference>
<evidence type="ECO:0000313" key="7">
    <source>
        <dbReference type="Proteomes" id="UP000442469"/>
    </source>
</evidence>
<dbReference type="Pfam" id="PF01510">
    <property type="entry name" value="Amidase_2"/>
    <property type="match status" value="1"/>
</dbReference>
<name>A0A6N8EYM6_PAEMA</name>
<evidence type="ECO:0000259" key="5">
    <source>
        <dbReference type="SMART" id="SM00644"/>
    </source>
</evidence>
<dbReference type="InterPro" id="IPR036505">
    <property type="entry name" value="Amidase/PGRP_sf"/>
</dbReference>
<sequence>MKEVIVLDVTKYNIERRYIAKRANVRPGTRLKTGTPEFFVAHDTGNPGATADNHFNYFNSQTDRSASAHVFIDDTKILEIIPTGTGSDPAEKAWHVRYDVTTDNDAFGYDANDAALGIELCYGGKINFTEAYNRYVWYLALCCDKWNKNPYTFIPTHKQLDPARRSDCEQALATGGKTLKQLLDDVAAEIKSTRSAGSNPNTNTNGSFNPLPASIAQALIDNYVSPAWFASQRKNDETGKTHFHNLANNLRLAAGIPLANDAAAKPLTRLPKSNAQEIIFRWLSPAWFKAKAEGNDPRAQHFHNLANYLRRAAGIPEE</sequence>
<dbReference type="SMART" id="SM00644">
    <property type="entry name" value="Ami_2"/>
    <property type="match status" value="1"/>
</dbReference>
<dbReference type="GO" id="GO:0008745">
    <property type="term" value="F:N-acetylmuramoyl-L-alanine amidase activity"/>
    <property type="evidence" value="ECO:0007669"/>
    <property type="project" value="UniProtKB-EC"/>
</dbReference>
<comment type="catalytic activity">
    <reaction evidence="1">
        <text>Hydrolyzes the link between N-acetylmuramoyl residues and L-amino acid residues in certain cell-wall glycopeptides.</text>
        <dbReference type="EC" id="3.5.1.28"/>
    </reaction>
</comment>
<dbReference type="AlphaFoldDB" id="A0A6N8EYM6"/>
<dbReference type="PANTHER" id="PTHR30417:SF1">
    <property type="entry name" value="N-ACETYLMURAMOYL-L-ALANINE AMIDASE AMID"/>
    <property type="match status" value="1"/>
</dbReference>
<evidence type="ECO:0000313" key="6">
    <source>
        <dbReference type="EMBL" id="MUG25247.1"/>
    </source>
</evidence>
<dbReference type="InterPro" id="IPR051206">
    <property type="entry name" value="NAMLAA_amidase_2"/>
</dbReference>
<keyword evidence="4" id="KW-0961">Cell wall biogenesis/degradation</keyword>
<dbReference type="CDD" id="cd06583">
    <property type="entry name" value="PGRP"/>
    <property type="match status" value="1"/>
</dbReference>
<evidence type="ECO:0000256" key="4">
    <source>
        <dbReference type="ARBA" id="ARBA00023316"/>
    </source>
</evidence>
<dbReference type="GO" id="GO:0009254">
    <property type="term" value="P:peptidoglycan turnover"/>
    <property type="evidence" value="ECO:0007669"/>
    <property type="project" value="TreeGrafter"/>
</dbReference>
<dbReference type="Proteomes" id="UP000442469">
    <property type="component" value="Unassembled WGS sequence"/>
</dbReference>
<comment type="caution">
    <text evidence="6">The sequence shown here is derived from an EMBL/GenBank/DDBJ whole genome shotgun (WGS) entry which is preliminary data.</text>
</comment>
<dbReference type="PANTHER" id="PTHR30417">
    <property type="entry name" value="N-ACETYLMURAMOYL-L-ALANINE AMIDASE AMID"/>
    <property type="match status" value="1"/>
</dbReference>
<organism evidence="6 7">
    <name type="scientific">Paenibacillus macerans</name>
    <name type="common">Bacillus macerans</name>
    <dbReference type="NCBI Taxonomy" id="44252"/>
    <lineage>
        <taxon>Bacteria</taxon>
        <taxon>Bacillati</taxon>
        <taxon>Bacillota</taxon>
        <taxon>Bacilli</taxon>
        <taxon>Bacillales</taxon>
        <taxon>Paenibacillaceae</taxon>
        <taxon>Paenibacillus</taxon>
    </lineage>
</organism>
<dbReference type="GO" id="GO:0071555">
    <property type="term" value="P:cell wall organization"/>
    <property type="evidence" value="ECO:0007669"/>
    <property type="project" value="UniProtKB-KW"/>
</dbReference>
<protein>
    <recommendedName>
        <fullName evidence="2">N-acetylmuramoyl-L-alanine amidase</fullName>
        <ecNumber evidence="2">3.5.1.28</ecNumber>
    </recommendedName>
</protein>
<dbReference type="EMBL" id="WNZZ01000022">
    <property type="protein sequence ID" value="MUG25247.1"/>
    <property type="molecule type" value="Genomic_DNA"/>
</dbReference>
<reference evidence="6 7" key="1">
    <citation type="submission" date="2019-11" db="EMBL/GenBank/DDBJ databases">
        <title>Draft genome sequences of five Paenibacillus species of dairy origin.</title>
        <authorList>
            <person name="Olajide A.M."/>
            <person name="Chen S."/>
            <person name="Lapointe G."/>
        </authorList>
    </citation>
    <scope>NUCLEOTIDE SEQUENCE [LARGE SCALE GENOMIC DNA]</scope>
    <source>
        <strain evidence="6 7">3CT49</strain>
    </source>
</reference>
<accession>A0A6N8EYM6</accession>
<evidence type="ECO:0000256" key="3">
    <source>
        <dbReference type="ARBA" id="ARBA00022801"/>
    </source>
</evidence>
<gene>
    <name evidence="6" type="ORF">GNQ08_23040</name>
</gene>
<feature type="domain" description="N-acetylmuramoyl-L-alanine amidase" evidence="5">
    <location>
        <begin position="24"/>
        <end position="169"/>
    </location>
</feature>
<dbReference type="SUPFAM" id="SSF55846">
    <property type="entry name" value="N-acetylmuramoyl-L-alanine amidase-like"/>
    <property type="match status" value="1"/>
</dbReference>
<dbReference type="EC" id="3.5.1.28" evidence="2"/>
<keyword evidence="3" id="KW-0378">Hydrolase</keyword>